<protein>
    <submittedName>
        <fullName evidence="2">Uncharacterized protein</fullName>
    </submittedName>
</protein>
<name>A0A3N4HFA9_ASCIM</name>
<dbReference type="AlphaFoldDB" id="A0A3N4HFA9"/>
<feature type="compositionally biased region" description="Polar residues" evidence="1">
    <location>
        <begin position="76"/>
        <end position="85"/>
    </location>
</feature>
<sequence length="292" mass="32444">MYTNTLNNNVNLVKTLITIFHRSPILHDKSDYQPWKDAIMGKLTLAGALGLADGTDTGPTTQHVKTYAQALIGSRPSLSTASSNPFEGVGGTLPTATHGPPHENTRRHTNHNSETPQPPSPPTQDQTQARQQQQAQAQAEERQRQQQLQTIFILIKDSLAAEIRYRARPYTETHDIKGLLEDLKATYSVKTLCDVSHLYRGYLLAQMRDGDHSNETVAQYNERLREKRERLVTGLGGQLDPDAIHAVLYLEAMHAYYPSEVKMILYSPQTGATPGSSGGEDFRSLSLDHVMS</sequence>
<dbReference type="EMBL" id="ML119972">
    <property type="protein sequence ID" value="RPA71111.1"/>
    <property type="molecule type" value="Genomic_DNA"/>
</dbReference>
<evidence type="ECO:0000313" key="3">
    <source>
        <dbReference type="Proteomes" id="UP000275078"/>
    </source>
</evidence>
<gene>
    <name evidence="2" type="ORF">BJ508DRAFT_336379</name>
</gene>
<feature type="region of interest" description="Disordered" evidence="1">
    <location>
        <begin position="272"/>
        <end position="292"/>
    </location>
</feature>
<organism evidence="2 3">
    <name type="scientific">Ascobolus immersus RN42</name>
    <dbReference type="NCBI Taxonomy" id="1160509"/>
    <lineage>
        <taxon>Eukaryota</taxon>
        <taxon>Fungi</taxon>
        <taxon>Dikarya</taxon>
        <taxon>Ascomycota</taxon>
        <taxon>Pezizomycotina</taxon>
        <taxon>Pezizomycetes</taxon>
        <taxon>Pezizales</taxon>
        <taxon>Ascobolaceae</taxon>
        <taxon>Ascobolus</taxon>
    </lineage>
</organism>
<feature type="compositionally biased region" description="Low complexity" evidence="1">
    <location>
        <begin position="123"/>
        <end position="138"/>
    </location>
</feature>
<proteinExistence type="predicted"/>
<accession>A0A3N4HFA9</accession>
<reference evidence="2 3" key="1">
    <citation type="journal article" date="2018" name="Nat. Ecol. Evol.">
        <title>Pezizomycetes genomes reveal the molecular basis of ectomycorrhizal truffle lifestyle.</title>
        <authorList>
            <person name="Murat C."/>
            <person name="Payen T."/>
            <person name="Noel B."/>
            <person name="Kuo A."/>
            <person name="Morin E."/>
            <person name="Chen J."/>
            <person name="Kohler A."/>
            <person name="Krizsan K."/>
            <person name="Balestrini R."/>
            <person name="Da Silva C."/>
            <person name="Montanini B."/>
            <person name="Hainaut M."/>
            <person name="Levati E."/>
            <person name="Barry K.W."/>
            <person name="Belfiori B."/>
            <person name="Cichocki N."/>
            <person name="Clum A."/>
            <person name="Dockter R.B."/>
            <person name="Fauchery L."/>
            <person name="Guy J."/>
            <person name="Iotti M."/>
            <person name="Le Tacon F."/>
            <person name="Lindquist E.A."/>
            <person name="Lipzen A."/>
            <person name="Malagnac F."/>
            <person name="Mello A."/>
            <person name="Molinier V."/>
            <person name="Miyauchi S."/>
            <person name="Poulain J."/>
            <person name="Riccioni C."/>
            <person name="Rubini A."/>
            <person name="Sitrit Y."/>
            <person name="Splivallo R."/>
            <person name="Traeger S."/>
            <person name="Wang M."/>
            <person name="Zifcakova L."/>
            <person name="Wipf D."/>
            <person name="Zambonelli A."/>
            <person name="Paolocci F."/>
            <person name="Nowrousian M."/>
            <person name="Ottonello S."/>
            <person name="Baldrian P."/>
            <person name="Spatafora J.W."/>
            <person name="Henrissat B."/>
            <person name="Nagy L.G."/>
            <person name="Aury J.M."/>
            <person name="Wincker P."/>
            <person name="Grigoriev I.V."/>
            <person name="Bonfante P."/>
            <person name="Martin F.M."/>
        </authorList>
    </citation>
    <scope>NUCLEOTIDE SEQUENCE [LARGE SCALE GENOMIC DNA]</scope>
    <source>
        <strain evidence="2 3">RN42</strain>
    </source>
</reference>
<keyword evidence="3" id="KW-1185">Reference proteome</keyword>
<feature type="region of interest" description="Disordered" evidence="1">
    <location>
        <begin position="76"/>
        <end position="143"/>
    </location>
</feature>
<dbReference type="Proteomes" id="UP000275078">
    <property type="component" value="Unassembled WGS sequence"/>
</dbReference>
<evidence type="ECO:0000313" key="2">
    <source>
        <dbReference type="EMBL" id="RPA71111.1"/>
    </source>
</evidence>
<evidence type="ECO:0000256" key="1">
    <source>
        <dbReference type="SAM" id="MobiDB-lite"/>
    </source>
</evidence>